<feature type="transmembrane region" description="Helical" evidence="6">
    <location>
        <begin position="389"/>
        <end position="408"/>
    </location>
</feature>
<keyword evidence="4 6" id="KW-0472">Membrane</keyword>
<proteinExistence type="predicted"/>
<dbReference type="PROSITE" id="PS50850">
    <property type="entry name" value="MFS"/>
    <property type="match status" value="1"/>
</dbReference>
<dbReference type="InterPro" id="IPR036259">
    <property type="entry name" value="MFS_trans_sf"/>
</dbReference>
<feature type="transmembrane region" description="Helical" evidence="6">
    <location>
        <begin position="116"/>
        <end position="135"/>
    </location>
</feature>
<dbReference type="PANTHER" id="PTHR23502:SF60">
    <property type="entry name" value="MAJOR FACILITATOR SUPERFAMILY (MFS) PROFILE DOMAIN-CONTAINING PROTEIN-RELATED"/>
    <property type="match status" value="1"/>
</dbReference>
<feature type="transmembrane region" description="Helical" evidence="6">
    <location>
        <begin position="274"/>
        <end position="300"/>
    </location>
</feature>
<reference evidence="8" key="1">
    <citation type="journal article" date="2023" name="Mol. Phylogenet. Evol.">
        <title>Genome-scale phylogeny and comparative genomics of the fungal order Sordariales.</title>
        <authorList>
            <person name="Hensen N."/>
            <person name="Bonometti L."/>
            <person name="Westerberg I."/>
            <person name="Brannstrom I.O."/>
            <person name="Guillou S."/>
            <person name="Cros-Aarteil S."/>
            <person name="Calhoun S."/>
            <person name="Haridas S."/>
            <person name="Kuo A."/>
            <person name="Mondo S."/>
            <person name="Pangilinan J."/>
            <person name="Riley R."/>
            <person name="LaButti K."/>
            <person name="Andreopoulos B."/>
            <person name="Lipzen A."/>
            <person name="Chen C."/>
            <person name="Yan M."/>
            <person name="Daum C."/>
            <person name="Ng V."/>
            <person name="Clum A."/>
            <person name="Steindorff A."/>
            <person name="Ohm R.A."/>
            <person name="Martin F."/>
            <person name="Silar P."/>
            <person name="Natvig D.O."/>
            <person name="Lalanne C."/>
            <person name="Gautier V."/>
            <person name="Ament-Velasquez S.L."/>
            <person name="Kruys A."/>
            <person name="Hutchinson M.I."/>
            <person name="Powell A.J."/>
            <person name="Barry K."/>
            <person name="Miller A.N."/>
            <person name="Grigoriev I.V."/>
            <person name="Debuchy R."/>
            <person name="Gladieux P."/>
            <person name="Hiltunen Thoren M."/>
            <person name="Johannesson H."/>
        </authorList>
    </citation>
    <scope>NUCLEOTIDE SEQUENCE</scope>
    <source>
        <strain evidence="8">CBS 314.62</strain>
    </source>
</reference>
<feature type="transmembrane region" description="Helical" evidence="6">
    <location>
        <begin position="320"/>
        <end position="341"/>
    </location>
</feature>
<dbReference type="AlphaFoldDB" id="A0AAE0XH26"/>
<protein>
    <submittedName>
        <fullName evidence="8">Bicyclomycin resistance protein</fullName>
    </submittedName>
</protein>
<keyword evidence="2 6" id="KW-0812">Transmembrane</keyword>
<feature type="transmembrane region" description="Helical" evidence="6">
    <location>
        <begin position="455"/>
        <end position="477"/>
    </location>
</feature>
<dbReference type="Gene3D" id="1.20.1250.20">
    <property type="entry name" value="MFS general substrate transporter like domains"/>
    <property type="match status" value="1"/>
</dbReference>
<comment type="caution">
    <text evidence="8">The sequence shown here is derived from an EMBL/GenBank/DDBJ whole genome shotgun (WGS) entry which is preliminary data.</text>
</comment>
<evidence type="ECO:0000256" key="5">
    <source>
        <dbReference type="SAM" id="MobiDB-lite"/>
    </source>
</evidence>
<evidence type="ECO:0000313" key="8">
    <source>
        <dbReference type="EMBL" id="KAK3693111.1"/>
    </source>
</evidence>
<evidence type="ECO:0000256" key="2">
    <source>
        <dbReference type="ARBA" id="ARBA00022692"/>
    </source>
</evidence>
<dbReference type="PANTHER" id="PTHR23502">
    <property type="entry name" value="MAJOR FACILITATOR SUPERFAMILY"/>
    <property type="match status" value="1"/>
</dbReference>
<feature type="transmembrane region" description="Helical" evidence="6">
    <location>
        <begin position="204"/>
        <end position="233"/>
    </location>
</feature>
<evidence type="ECO:0000256" key="3">
    <source>
        <dbReference type="ARBA" id="ARBA00022989"/>
    </source>
</evidence>
<evidence type="ECO:0000313" key="9">
    <source>
        <dbReference type="Proteomes" id="UP001270362"/>
    </source>
</evidence>
<feature type="compositionally biased region" description="Polar residues" evidence="5">
    <location>
        <begin position="28"/>
        <end position="42"/>
    </location>
</feature>
<feature type="transmembrane region" description="Helical" evidence="6">
    <location>
        <begin position="49"/>
        <end position="72"/>
    </location>
</feature>
<sequence length="497" mass="53699">MLTRPDETTRLLGADEETAPAPAADPLTWTSPTDHGNPKNWTPSRKWTCAMLVSILTLIAPTAASMVVPAMPALARDLGIESKSFLQLTMSAFVLGWTAGPLILGPLSEVFGRATILHVGNVGFIVFNILCGLVRNQYAFLFLRFISGFCGSGPTSLGTGVLSDLWTSEERGISLAIYTVLPLLGPAAGPMVAGYIVQYYEWPYIFYLCSLVSFVVLVPGLVFMPETFGPVILRRRQAEKLRHAGASALSILAAQDAQLHTTKQRIRKGLARPFILLGTQPIIQVLAVYFGFYFGLYQLSIASYQAMWRDQYGMTPVQASANYVSISLGLLVGCQIAGTLNDKIYRALKRRNGDTDLPEYRVWLMIPAAILVPAGLLVFGWAAVAKAHWLLPNVGMATACVGLVMAFLCMQAYVMDSYPVYAASAQGALTVLRALAAFSMPIMGPSVIKAVGYGWFSTLLAAVAVTLGIGAPTVLYWKGAHLRAMSPYAAGQVNLER</sequence>
<name>A0AAE0XH26_9PEZI</name>
<evidence type="ECO:0000259" key="7">
    <source>
        <dbReference type="PROSITE" id="PS50850"/>
    </source>
</evidence>
<evidence type="ECO:0000256" key="1">
    <source>
        <dbReference type="ARBA" id="ARBA00004141"/>
    </source>
</evidence>
<evidence type="ECO:0000256" key="4">
    <source>
        <dbReference type="ARBA" id="ARBA00023136"/>
    </source>
</evidence>
<keyword evidence="3 6" id="KW-1133">Transmembrane helix</keyword>
<feature type="transmembrane region" description="Helical" evidence="6">
    <location>
        <begin position="84"/>
        <end position="104"/>
    </location>
</feature>
<reference evidence="8" key="2">
    <citation type="submission" date="2023-06" db="EMBL/GenBank/DDBJ databases">
        <authorList>
            <consortium name="Lawrence Berkeley National Laboratory"/>
            <person name="Haridas S."/>
            <person name="Hensen N."/>
            <person name="Bonometti L."/>
            <person name="Westerberg I."/>
            <person name="Brannstrom I.O."/>
            <person name="Guillou S."/>
            <person name="Cros-Aarteil S."/>
            <person name="Calhoun S."/>
            <person name="Kuo A."/>
            <person name="Mondo S."/>
            <person name="Pangilinan J."/>
            <person name="Riley R."/>
            <person name="Labutti K."/>
            <person name="Andreopoulos B."/>
            <person name="Lipzen A."/>
            <person name="Chen C."/>
            <person name="Yanf M."/>
            <person name="Daum C."/>
            <person name="Ng V."/>
            <person name="Clum A."/>
            <person name="Steindorff A."/>
            <person name="Ohm R."/>
            <person name="Martin F."/>
            <person name="Silar P."/>
            <person name="Natvig D."/>
            <person name="Lalanne C."/>
            <person name="Gautier V."/>
            <person name="Ament-Velasquez S.L."/>
            <person name="Kruys A."/>
            <person name="Hutchinson M.I."/>
            <person name="Powell A.J."/>
            <person name="Barry K."/>
            <person name="Miller A.N."/>
            <person name="Grigoriev I.V."/>
            <person name="Debuchy R."/>
            <person name="Gladieux P."/>
            <person name="Thoren M.H."/>
            <person name="Johannesson H."/>
        </authorList>
    </citation>
    <scope>NUCLEOTIDE SEQUENCE</scope>
    <source>
        <strain evidence="8">CBS 314.62</strain>
    </source>
</reference>
<dbReference type="InterPro" id="IPR011701">
    <property type="entry name" value="MFS"/>
</dbReference>
<comment type="subcellular location">
    <subcellularLocation>
        <location evidence="1">Membrane</location>
        <topology evidence="1">Multi-pass membrane protein</topology>
    </subcellularLocation>
</comment>
<feature type="transmembrane region" description="Helical" evidence="6">
    <location>
        <begin position="362"/>
        <end position="383"/>
    </location>
</feature>
<dbReference type="CDD" id="cd17323">
    <property type="entry name" value="MFS_Tpo1_MDR_like"/>
    <property type="match status" value="1"/>
</dbReference>
<dbReference type="EMBL" id="JAULSO010000001">
    <property type="protein sequence ID" value="KAK3693111.1"/>
    <property type="molecule type" value="Genomic_DNA"/>
</dbReference>
<dbReference type="Proteomes" id="UP001270362">
    <property type="component" value="Unassembled WGS sequence"/>
</dbReference>
<feature type="transmembrane region" description="Helical" evidence="6">
    <location>
        <begin position="175"/>
        <end position="198"/>
    </location>
</feature>
<dbReference type="GO" id="GO:0016020">
    <property type="term" value="C:membrane"/>
    <property type="evidence" value="ECO:0007669"/>
    <property type="project" value="UniProtKB-SubCell"/>
</dbReference>
<gene>
    <name evidence="8" type="ORF">B0T22DRAFT_525607</name>
</gene>
<feature type="transmembrane region" description="Helical" evidence="6">
    <location>
        <begin position="141"/>
        <end position="163"/>
    </location>
</feature>
<evidence type="ECO:0000256" key="6">
    <source>
        <dbReference type="SAM" id="Phobius"/>
    </source>
</evidence>
<feature type="region of interest" description="Disordered" evidence="5">
    <location>
        <begin position="1"/>
        <end position="42"/>
    </location>
</feature>
<feature type="transmembrane region" description="Helical" evidence="6">
    <location>
        <begin position="420"/>
        <end position="443"/>
    </location>
</feature>
<accession>A0AAE0XH26</accession>
<dbReference type="SUPFAM" id="SSF103473">
    <property type="entry name" value="MFS general substrate transporter"/>
    <property type="match status" value="1"/>
</dbReference>
<dbReference type="Pfam" id="PF07690">
    <property type="entry name" value="MFS_1"/>
    <property type="match status" value="1"/>
</dbReference>
<dbReference type="GO" id="GO:0022857">
    <property type="term" value="F:transmembrane transporter activity"/>
    <property type="evidence" value="ECO:0007669"/>
    <property type="project" value="InterPro"/>
</dbReference>
<dbReference type="InterPro" id="IPR020846">
    <property type="entry name" value="MFS_dom"/>
</dbReference>
<feature type="domain" description="Major facilitator superfamily (MFS) profile" evidence="7">
    <location>
        <begin position="49"/>
        <end position="480"/>
    </location>
</feature>
<organism evidence="8 9">
    <name type="scientific">Podospora appendiculata</name>
    <dbReference type="NCBI Taxonomy" id="314037"/>
    <lineage>
        <taxon>Eukaryota</taxon>
        <taxon>Fungi</taxon>
        <taxon>Dikarya</taxon>
        <taxon>Ascomycota</taxon>
        <taxon>Pezizomycotina</taxon>
        <taxon>Sordariomycetes</taxon>
        <taxon>Sordariomycetidae</taxon>
        <taxon>Sordariales</taxon>
        <taxon>Podosporaceae</taxon>
        <taxon>Podospora</taxon>
    </lineage>
</organism>
<keyword evidence="9" id="KW-1185">Reference proteome</keyword>